<evidence type="ECO:0000313" key="10">
    <source>
        <dbReference type="EMBL" id="NXF10245.1"/>
    </source>
</evidence>
<dbReference type="InterPro" id="IPR024862">
    <property type="entry name" value="TRPV"/>
</dbReference>
<dbReference type="InterPro" id="IPR005821">
    <property type="entry name" value="Ion_trans_dom"/>
</dbReference>
<keyword evidence="4 8" id="KW-1133">Transmembrane helix</keyword>
<dbReference type="InterPro" id="IPR008347">
    <property type="entry name" value="TrpV1-4"/>
</dbReference>
<dbReference type="Proteomes" id="UP000567624">
    <property type="component" value="Unassembled WGS sequence"/>
</dbReference>
<feature type="non-terminal residue" evidence="10">
    <location>
        <position position="1"/>
    </location>
</feature>
<keyword evidence="11" id="KW-1185">Reference proteome</keyword>
<evidence type="ECO:0000256" key="6">
    <source>
        <dbReference type="ARBA" id="ARBA00023136"/>
    </source>
</evidence>
<feature type="domain" description="Ion transport" evidence="9">
    <location>
        <begin position="48"/>
        <end position="176"/>
    </location>
</feature>
<comment type="subcellular location">
    <subcellularLocation>
        <location evidence="1">Membrane</location>
        <topology evidence="1">Multi-pass membrane protein</topology>
    </subcellularLocation>
</comment>
<organism evidence="10 11">
    <name type="scientific">Smithornis capensis</name>
    <dbReference type="NCBI Taxonomy" id="363769"/>
    <lineage>
        <taxon>Eukaryota</taxon>
        <taxon>Metazoa</taxon>
        <taxon>Chordata</taxon>
        <taxon>Craniata</taxon>
        <taxon>Vertebrata</taxon>
        <taxon>Euteleostomi</taxon>
        <taxon>Archelosauria</taxon>
        <taxon>Archosauria</taxon>
        <taxon>Dinosauria</taxon>
        <taxon>Saurischia</taxon>
        <taxon>Theropoda</taxon>
        <taxon>Coelurosauria</taxon>
        <taxon>Aves</taxon>
        <taxon>Neognathae</taxon>
        <taxon>Neoaves</taxon>
        <taxon>Telluraves</taxon>
        <taxon>Australaves</taxon>
        <taxon>Passeriformes</taxon>
        <taxon>Eurylaimidae</taxon>
        <taxon>Smithornis</taxon>
    </lineage>
</organism>
<keyword evidence="2 8" id="KW-0812">Transmembrane</keyword>
<dbReference type="GO" id="GO:0007231">
    <property type="term" value="P:osmosensory signaling pathway"/>
    <property type="evidence" value="ECO:0007669"/>
    <property type="project" value="TreeGrafter"/>
</dbReference>
<keyword evidence="5" id="KW-0040">ANK repeat</keyword>
<evidence type="ECO:0000256" key="8">
    <source>
        <dbReference type="SAM" id="Phobius"/>
    </source>
</evidence>
<dbReference type="PANTHER" id="PTHR10582">
    <property type="entry name" value="TRANSIENT RECEPTOR POTENTIAL ION CHANNEL PROTEIN"/>
    <property type="match status" value="1"/>
</dbReference>
<dbReference type="PANTHER" id="PTHR10582:SF4">
    <property type="entry name" value="TRANSIENT RECEPTOR POTENTIAL CATION CHANNEL SUBFAMILY V MEMBER 4"/>
    <property type="match status" value="1"/>
</dbReference>
<comment type="caution">
    <text evidence="10">The sequence shown here is derived from an EMBL/GenBank/DDBJ whole genome shotgun (WGS) entry which is preliminary data.</text>
</comment>
<proteinExistence type="predicted"/>
<evidence type="ECO:0000256" key="5">
    <source>
        <dbReference type="ARBA" id="ARBA00023043"/>
    </source>
</evidence>
<dbReference type="PRINTS" id="PR01768">
    <property type="entry name" value="TRPVRECEPTOR"/>
</dbReference>
<keyword evidence="6 8" id="KW-0472">Membrane</keyword>
<keyword evidence="3" id="KW-0677">Repeat</keyword>
<sequence length="313" mass="35331">IKDLFMKKCPGVNSFFIDGSFQLLYFIYSVLVIVTAGLYLGGIEAYLAVMVFALVLGWMNALYFTRGLKLTGTYSIMIQLVSLLNPCPSSESCSEKSNCTVPTYPSCRDSQTFSTFLLDLFKLTIGMGDLEMLESAKYPGVFIILLVTYIILTFVLLLNMLIALMGETVGQVSKESKHIWKLQWATTILDIERSFPVFLRKAFRSGEMVTVGKGTDGTPDRRWCFRVDEVNWSHWNQNLGIISEDPGKNETYQYYGFSHTMGRLRRDRWSTVVPRVVELNKSCQPEEVVVPLGTVGTAEPRERRHGHAPSSPL</sequence>
<dbReference type="AlphaFoldDB" id="A0A7K8QX60"/>
<dbReference type="Pfam" id="PF00520">
    <property type="entry name" value="Ion_trans"/>
    <property type="match status" value="1"/>
</dbReference>
<feature type="non-terminal residue" evidence="10">
    <location>
        <position position="313"/>
    </location>
</feature>
<reference evidence="10 11" key="1">
    <citation type="submission" date="2019-09" db="EMBL/GenBank/DDBJ databases">
        <title>Bird 10,000 Genomes (B10K) Project - Family phase.</title>
        <authorList>
            <person name="Zhang G."/>
        </authorList>
    </citation>
    <scope>NUCLEOTIDE SEQUENCE [LARGE SCALE GENOMIC DNA]</scope>
    <source>
        <strain evidence="10">B10K-CU-031-20</strain>
    </source>
</reference>
<evidence type="ECO:0000256" key="4">
    <source>
        <dbReference type="ARBA" id="ARBA00022989"/>
    </source>
</evidence>
<evidence type="ECO:0000259" key="9">
    <source>
        <dbReference type="Pfam" id="PF00520"/>
    </source>
</evidence>
<feature type="transmembrane region" description="Helical" evidence="8">
    <location>
        <begin position="141"/>
        <end position="166"/>
    </location>
</feature>
<dbReference type="GO" id="GO:0005262">
    <property type="term" value="F:calcium channel activity"/>
    <property type="evidence" value="ECO:0007669"/>
    <property type="project" value="TreeGrafter"/>
</dbReference>
<name>A0A7K8QX60_9PASS</name>
<evidence type="ECO:0000256" key="7">
    <source>
        <dbReference type="SAM" id="MobiDB-lite"/>
    </source>
</evidence>
<feature type="region of interest" description="Disordered" evidence="7">
    <location>
        <begin position="294"/>
        <end position="313"/>
    </location>
</feature>
<accession>A0A7K8QX60</accession>
<evidence type="ECO:0000256" key="3">
    <source>
        <dbReference type="ARBA" id="ARBA00022737"/>
    </source>
</evidence>
<dbReference type="GO" id="GO:0005886">
    <property type="term" value="C:plasma membrane"/>
    <property type="evidence" value="ECO:0007669"/>
    <property type="project" value="TreeGrafter"/>
</dbReference>
<evidence type="ECO:0000256" key="2">
    <source>
        <dbReference type="ARBA" id="ARBA00022692"/>
    </source>
</evidence>
<dbReference type="GO" id="GO:0005929">
    <property type="term" value="C:cilium"/>
    <property type="evidence" value="ECO:0007669"/>
    <property type="project" value="TreeGrafter"/>
</dbReference>
<protein>
    <submittedName>
        <fullName evidence="10">TRPV4 protein</fullName>
    </submittedName>
</protein>
<evidence type="ECO:0000313" key="11">
    <source>
        <dbReference type="Proteomes" id="UP000567624"/>
    </source>
</evidence>
<dbReference type="GO" id="GO:0007015">
    <property type="term" value="P:actin filament organization"/>
    <property type="evidence" value="ECO:0007669"/>
    <property type="project" value="TreeGrafter"/>
</dbReference>
<feature type="transmembrane region" description="Helical" evidence="8">
    <location>
        <begin position="21"/>
        <end position="40"/>
    </location>
</feature>
<dbReference type="EMBL" id="VWYW01000483">
    <property type="protein sequence ID" value="NXF10245.1"/>
    <property type="molecule type" value="Genomic_DNA"/>
</dbReference>
<evidence type="ECO:0000256" key="1">
    <source>
        <dbReference type="ARBA" id="ARBA00004141"/>
    </source>
</evidence>
<feature type="transmembrane region" description="Helical" evidence="8">
    <location>
        <begin position="46"/>
        <end position="65"/>
    </location>
</feature>
<dbReference type="GO" id="GO:0098703">
    <property type="term" value="P:calcium ion import across plasma membrane"/>
    <property type="evidence" value="ECO:0007669"/>
    <property type="project" value="TreeGrafter"/>
</dbReference>
<gene>
    <name evidence="10" type="primary">Trpv4_0</name>
    <name evidence="10" type="ORF">SMICAP_R09765</name>
</gene>